<sequence length="108" mass="12093">MKVITNNSIGRSMIEAVQMIYGDCPNIACIGLKLSCISDYDRMCGKLVETVNCADWAFFAKNGGDGKKGCFHNMFINTVMTDEDLQYTFDVADEAFKIVTKKYPEILI</sequence>
<dbReference type="EMBL" id="JACOOS010000014">
    <property type="protein sequence ID" value="MBC5678269.1"/>
    <property type="molecule type" value="Genomic_DNA"/>
</dbReference>
<organism evidence="1 2">
    <name type="scientific">Anaerostipes hominis</name>
    <name type="common">ex Liu et al. 2021</name>
    <dbReference type="NCBI Taxonomy" id="2763018"/>
    <lineage>
        <taxon>Bacteria</taxon>
        <taxon>Bacillati</taxon>
        <taxon>Bacillota</taxon>
        <taxon>Clostridia</taxon>
        <taxon>Lachnospirales</taxon>
        <taxon>Lachnospiraceae</taxon>
        <taxon>Anaerostipes</taxon>
    </lineage>
</organism>
<comment type="caution">
    <text evidence="1">The sequence shown here is derived from an EMBL/GenBank/DDBJ whole genome shotgun (WGS) entry which is preliminary data.</text>
</comment>
<dbReference type="RefSeq" id="WP_024729202.1">
    <property type="nucleotide sequence ID" value="NZ_JACOOS010000014.1"/>
</dbReference>
<dbReference type="Proteomes" id="UP000635828">
    <property type="component" value="Unassembled WGS sequence"/>
</dbReference>
<keyword evidence="2" id="KW-1185">Reference proteome</keyword>
<proteinExistence type="predicted"/>
<evidence type="ECO:0000313" key="2">
    <source>
        <dbReference type="Proteomes" id="UP000635828"/>
    </source>
</evidence>
<gene>
    <name evidence="1" type="ORF">H8S22_11855</name>
</gene>
<accession>A0ABR7FSS9</accession>
<protein>
    <submittedName>
        <fullName evidence="1">Uncharacterized protein</fullName>
    </submittedName>
</protein>
<reference evidence="1 2" key="1">
    <citation type="submission" date="2020-08" db="EMBL/GenBank/DDBJ databases">
        <title>Genome public.</title>
        <authorList>
            <person name="Liu C."/>
            <person name="Sun Q."/>
        </authorList>
    </citation>
    <scope>NUCLEOTIDE SEQUENCE [LARGE SCALE GENOMIC DNA]</scope>
    <source>
        <strain evidence="1 2">NSJ-7</strain>
    </source>
</reference>
<name>A0ABR7FSS9_9FIRM</name>
<evidence type="ECO:0000313" key="1">
    <source>
        <dbReference type="EMBL" id="MBC5678269.1"/>
    </source>
</evidence>